<organism evidence="1 2">
    <name type="scientific">Brucella pseudogrignonensis</name>
    <dbReference type="NCBI Taxonomy" id="419475"/>
    <lineage>
        <taxon>Bacteria</taxon>
        <taxon>Pseudomonadati</taxon>
        <taxon>Pseudomonadota</taxon>
        <taxon>Alphaproteobacteria</taxon>
        <taxon>Hyphomicrobiales</taxon>
        <taxon>Brucellaceae</taxon>
        <taxon>Brucella/Ochrobactrum group</taxon>
        <taxon>Brucella</taxon>
    </lineage>
</organism>
<gene>
    <name evidence="1" type="ORF">J2782_004439</name>
</gene>
<comment type="caution">
    <text evidence="1">The sequence shown here is derived from an EMBL/GenBank/DDBJ whole genome shotgun (WGS) entry which is preliminary data.</text>
</comment>
<evidence type="ECO:0000313" key="2">
    <source>
        <dbReference type="Proteomes" id="UP001184614"/>
    </source>
</evidence>
<name>A0ABU1MG21_9HYPH</name>
<protein>
    <submittedName>
        <fullName evidence="1">Uncharacterized protein</fullName>
    </submittedName>
</protein>
<evidence type="ECO:0000313" key="1">
    <source>
        <dbReference type="EMBL" id="MDR6434686.1"/>
    </source>
</evidence>
<dbReference type="EMBL" id="JAVDQT010000014">
    <property type="protein sequence ID" value="MDR6434686.1"/>
    <property type="molecule type" value="Genomic_DNA"/>
</dbReference>
<reference evidence="1 2" key="1">
    <citation type="submission" date="2023-07" db="EMBL/GenBank/DDBJ databases">
        <title>Sorghum-associated microbial communities from plants grown in Nebraska, USA.</title>
        <authorList>
            <person name="Schachtman D."/>
        </authorList>
    </citation>
    <scope>NUCLEOTIDE SEQUENCE [LARGE SCALE GENOMIC DNA]</scope>
    <source>
        <strain evidence="1 2">DS1730</strain>
    </source>
</reference>
<keyword evidence="2" id="KW-1185">Reference proteome</keyword>
<sequence>MSDKFKAGQIVNYEYLWSRHAKEGQVNAEKSRTACLSMVIKGEAQGITHLIILPISSKPPQGDQDAIEIPALELRRAGLADYKPGWITVSEYNYDVLERSYYFDPNQTPRGNFSGPFMKILLTRFGKHLREKRGKIDRTN</sequence>
<proteinExistence type="predicted"/>
<dbReference type="RefSeq" id="WP_310016156.1">
    <property type="nucleotide sequence ID" value="NZ_JAVDQT010000014.1"/>
</dbReference>
<dbReference type="Proteomes" id="UP001184614">
    <property type="component" value="Unassembled WGS sequence"/>
</dbReference>
<accession>A0ABU1MG21</accession>